<keyword evidence="4 9" id="KW-0378">Hydrolase</keyword>
<dbReference type="InterPro" id="IPR001919">
    <property type="entry name" value="CBD2"/>
</dbReference>
<gene>
    <name evidence="13" type="primary">ENG1</name>
</gene>
<dbReference type="InterPro" id="IPR008965">
    <property type="entry name" value="CBM2/CBM3_carb-bd_dom_sf"/>
</dbReference>
<dbReference type="PROSITE" id="PS51173">
    <property type="entry name" value="CBM2"/>
    <property type="match status" value="1"/>
</dbReference>
<accession>A0A023NDI2</accession>
<evidence type="ECO:0000256" key="2">
    <source>
        <dbReference type="ARBA" id="ARBA00005641"/>
    </source>
</evidence>
<feature type="compositionally biased region" description="Polar residues" evidence="10">
    <location>
        <begin position="355"/>
        <end position="367"/>
    </location>
</feature>
<evidence type="ECO:0000256" key="8">
    <source>
        <dbReference type="ARBA" id="ARBA00023326"/>
    </source>
</evidence>
<dbReference type="GO" id="GO:0030247">
    <property type="term" value="F:polysaccharide binding"/>
    <property type="evidence" value="ECO:0007669"/>
    <property type="project" value="InterPro"/>
</dbReference>
<dbReference type="InterPro" id="IPR001547">
    <property type="entry name" value="Glyco_hydro_5"/>
</dbReference>
<evidence type="ECO:0000259" key="12">
    <source>
        <dbReference type="PROSITE" id="PS51173"/>
    </source>
</evidence>
<keyword evidence="5 9" id="KW-0136">Cellulose degradation</keyword>
<feature type="signal peptide" evidence="11">
    <location>
        <begin position="1"/>
        <end position="22"/>
    </location>
</feature>
<evidence type="ECO:0000256" key="6">
    <source>
        <dbReference type="ARBA" id="ARBA00023277"/>
    </source>
</evidence>
<dbReference type="SUPFAM" id="SSF49384">
    <property type="entry name" value="Carbohydrate-binding domain"/>
    <property type="match status" value="1"/>
</dbReference>
<evidence type="ECO:0000256" key="3">
    <source>
        <dbReference type="ARBA" id="ARBA00022729"/>
    </source>
</evidence>
<keyword evidence="3 11" id="KW-0732">Signal</keyword>
<dbReference type="InterPro" id="IPR017853">
    <property type="entry name" value="GH"/>
</dbReference>
<protein>
    <recommendedName>
        <fullName evidence="9">Endoglucanase</fullName>
        <ecNumber evidence="9">3.2.1.4</ecNumber>
    </recommendedName>
</protein>
<dbReference type="PANTHER" id="PTHR34142:SF1">
    <property type="entry name" value="GLYCOSIDE HYDROLASE FAMILY 5 DOMAIN-CONTAINING PROTEIN"/>
    <property type="match status" value="1"/>
</dbReference>
<evidence type="ECO:0000256" key="10">
    <source>
        <dbReference type="SAM" id="MobiDB-lite"/>
    </source>
</evidence>
<name>A0A023NDI2_GLORO</name>
<evidence type="ECO:0000256" key="5">
    <source>
        <dbReference type="ARBA" id="ARBA00023001"/>
    </source>
</evidence>
<evidence type="ECO:0000256" key="1">
    <source>
        <dbReference type="ARBA" id="ARBA00000966"/>
    </source>
</evidence>
<feature type="chain" id="PRO_5001524010" description="Endoglucanase" evidence="11">
    <location>
        <begin position="23"/>
        <end position="478"/>
    </location>
</feature>
<dbReference type="InterPro" id="IPR012291">
    <property type="entry name" value="CBM2_carb-bd_dom_sf"/>
</dbReference>
<dbReference type="PROSITE" id="PS00659">
    <property type="entry name" value="GLYCOSYL_HYDROL_F5"/>
    <property type="match status" value="1"/>
</dbReference>
<evidence type="ECO:0000256" key="7">
    <source>
        <dbReference type="ARBA" id="ARBA00023295"/>
    </source>
</evidence>
<dbReference type="SMART" id="SM01063">
    <property type="entry name" value="CBM49"/>
    <property type="match status" value="1"/>
</dbReference>
<dbReference type="GO" id="GO:0008810">
    <property type="term" value="F:cellulase activity"/>
    <property type="evidence" value="ECO:0007669"/>
    <property type="project" value="UniProtKB-EC"/>
</dbReference>
<feature type="region of interest" description="Disordered" evidence="10">
    <location>
        <begin position="313"/>
        <end position="381"/>
    </location>
</feature>
<dbReference type="PANTHER" id="PTHR34142">
    <property type="entry name" value="ENDO-BETA-1,4-GLUCANASE A"/>
    <property type="match status" value="1"/>
</dbReference>
<dbReference type="SUPFAM" id="SSF51445">
    <property type="entry name" value="(Trans)glycosidases"/>
    <property type="match status" value="1"/>
</dbReference>
<keyword evidence="7 9" id="KW-0326">Glycosidase</keyword>
<feature type="compositionally biased region" description="Low complexity" evidence="10">
    <location>
        <begin position="326"/>
        <end position="354"/>
    </location>
</feature>
<dbReference type="Gene3D" id="2.60.40.290">
    <property type="match status" value="1"/>
</dbReference>
<dbReference type="Pfam" id="PF00553">
    <property type="entry name" value="CBM_2"/>
    <property type="match status" value="1"/>
</dbReference>
<evidence type="ECO:0000256" key="4">
    <source>
        <dbReference type="ARBA" id="ARBA00022801"/>
    </source>
</evidence>
<dbReference type="EMBL" id="KF963516">
    <property type="protein sequence ID" value="AHW98760.1"/>
    <property type="molecule type" value="mRNA"/>
</dbReference>
<dbReference type="AlphaFoldDB" id="A0A023NDI2"/>
<dbReference type="GO" id="GO:0030245">
    <property type="term" value="P:cellulose catabolic process"/>
    <property type="evidence" value="ECO:0007669"/>
    <property type="project" value="UniProtKB-KW"/>
</dbReference>
<dbReference type="SMART" id="SM00637">
    <property type="entry name" value="CBD_II"/>
    <property type="match status" value="1"/>
</dbReference>
<dbReference type="Pfam" id="PF00150">
    <property type="entry name" value="Cellulase"/>
    <property type="match status" value="1"/>
</dbReference>
<feature type="compositionally biased region" description="Low complexity" evidence="10">
    <location>
        <begin position="368"/>
        <end position="381"/>
    </location>
</feature>
<comment type="catalytic activity">
    <reaction evidence="1 9">
        <text>Endohydrolysis of (1-&gt;4)-beta-D-glucosidic linkages in cellulose, lichenin and cereal beta-D-glucans.</text>
        <dbReference type="EC" id="3.2.1.4"/>
    </reaction>
</comment>
<organism evidence="13">
    <name type="scientific">Globodera rostochiensis</name>
    <name type="common">Golden nematode worm</name>
    <name type="synonym">Heterodera rostochiensis</name>
    <dbReference type="NCBI Taxonomy" id="31243"/>
    <lineage>
        <taxon>Eukaryota</taxon>
        <taxon>Metazoa</taxon>
        <taxon>Ecdysozoa</taxon>
        <taxon>Nematoda</taxon>
        <taxon>Chromadorea</taxon>
        <taxon>Rhabditida</taxon>
        <taxon>Tylenchina</taxon>
        <taxon>Tylenchomorpha</taxon>
        <taxon>Tylenchoidea</taxon>
        <taxon>Heteroderidae</taxon>
        <taxon>Heteroderinae</taxon>
        <taxon>Globodera</taxon>
    </lineage>
</organism>
<reference evidence="13" key="1">
    <citation type="journal article" date="2015" name="PLoS ONE">
        <title>Analysis of Putative Apoplastic Effectors from the Nematode, Globodera rostochiensis, and Identification of an Expansin-Like Protein That Can Induce and Suppress Host Defenses.</title>
        <authorList>
            <person name="Ali S."/>
            <person name="Magne M."/>
            <person name="Chen S."/>
            <person name="Cote O."/>
            <person name="Stare B.G."/>
            <person name="Obradovic N."/>
            <person name="Jamshaid L."/>
            <person name="Wang X."/>
            <person name="Belair G."/>
            <person name="Moffett P."/>
        </authorList>
    </citation>
    <scope>NUCLEOTIDE SEQUENCE</scope>
</reference>
<dbReference type="InterPro" id="IPR018087">
    <property type="entry name" value="Glyco_hydro_5_CS"/>
</dbReference>
<dbReference type="InterPro" id="IPR019028">
    <property type="entry name" value="CBM_49"/>
</dbReference>
<keyword evidence="6 9" id="KW-0119">Carbohydrate metabolism</keyword>
<dbReference type="Gene3D" id="3.20.20.80">
    <property type="entry name" value="Glycosidases"/>
    <property type="match status" value="1"/>
</dbReference>
<feature type="domain" description="CBM2" evidence="12">
    <location>
        <begin position="375"/>
        <end position="478"/>
    </location>
</feature>
<keyword evidence="8 9" id="KW-0624">Polysaccharide degradation</keyword>
<sequence length="478" mass="50713">MSRLQSLFFQVFLLHGLHIVFCNALTATPPPYGQLSVSGTKLVDSSGQAVQLIGNSLFWHQFQSQYWNAETVKALKCNWNANVVRAAVGVDLERGYMSDPTTAYNQAVAVIEAAISQGMYVIVDWHSHESHVDKAIEFFTKIAKAYGSYPHVLYETFNEPLQGVSWTDILVPYHKKVIVAIRALDSKNVIILGTPTWCQDVDIASQNPIKEYKNLVYTFHFYAATHFVNGLGAKLQTAINNGLPIFVTEYGTCAADGNGNIDTNSISSWWSLMDNLKISYLNWAISDKSETCSALKPGTPAANVGVSSSWTTSGNMVADHDKKKSTGVSCSGSTSSGSSSSNSGNSAATTTTKKPPSNSGQTTNQKPSSSAGSSSSSGSASASVTVVSTNTWNGGGQVNFEVKNTGSTTLCGVKFSVTLPAGTTVAGSWNMNAAGSNEYTLPSYINIKANEANKDAGMTLNGSGKPTAKVLSTTACSG</sequence>
<comment type="similarity">
    <text evidence="2 9">Belongs to the glycosyl hydrolase 5 (cellulase A) family.</text>
</comment>
<dbReference type="EC" id="3.2.1.4" evidence="9"/>
<evidence type="ECO:0000313" key="13">
    <source>
        <dbReference type="EMBL" id="AHW98760.1"/>
    </source>
</evidence>
<evidence type="ECO:0000256" key="9">
    <source>
        <dbReference type="RuleBase" id="RU361153"/>
    </source>
</evidence>
<proteinExistence type="evidence at transcript level"/>
<evidence type="ECO:0000256" key="11">
    <source>
        <dbReference type="SAM" id="SignalP"/>
    </source>
</evidence>